<dbReference type="Gene3D" id="3.50.50.60">
    <property type="entry name" value="FAD/NAD(P)-binding domain"/>
    <property type="match status" value="1"/>
</dbReference>
<dbReference type="GO" id="GO:0071949">
    <property type="term" value="F:FAD binding"/>
    <property type="evidence" value="ECO:0007669"/>
    <property type="project" value="InterPro"/>
</dbReference>
<accession>A0A4R6KEG8</accession>
<dbReference type="Proteomes" id="UP000295388">
    <property type="component" value="Unassembled WGS sequence"/>
</dbReference>
<organism evidence="2 3">
    <name type="scientific">Kribbella caucasensis</name>
    <dbReference type="NCBI Taxonomy" id="2512215"/>
    <lineage>
        <taxon>Bacteria</taxon>
        <taxon>Bacillati</taxon>
        <taxon>Actinomycetota</taxon>
        <taxon>Actinomycetes</taxon>
        <taxon>Propionibacteriales</taxon>
        <taxon>Kribbellaceae</taxon>
        <taxon>Kribbella</taxon>
    </lineage>
</organism>
<dbReference type="InterPro" id="IPR002938">
    <property type="entry name" value="FAD-bd"/>
</dbReference>
<protein>
    <submittedName>
        <fullName evidence="2">Geranylgeranyl reductase family protein</fullName>
    </submittedName>
</protein>
<evidence type="ECO:0000313" key="2">
    <source>
        <dbReference type="EMBL" id="TDO46364.1"/>
    </source>
</evidence>
<dbReference type="EMBL" id="SNWQ01000011">
    <property type="protein sequence ID" value="TDO46364.1"/>
    <property type="molecule type" value="Genomic_DNA"/>
</dbReference>
<sequence length="366" mass="38660">MGAGPAGACVALGALAVEPSLSVVLLDREDFPRDKACGDGIAPHVLDLLADVGITGILDDWTPVRRLSLERGDQLVDREMQRATWVVPRTVFDQRLVDAAVSAGAQLVRHRVRELTVQPDSVLLDESVAAKVVVGADGANSVVRRAVGGRPSPAALALRGYAPTPQGRDARQVIVYGEGRQPSYAWSFDRGDGLSNVGYGEALHPKRPHPTRADLLAKLERLLPGSTVGGDSWRAHHLPLSGWFWRPRSGRVLLAGDAAGLINPMTGEGIYYAVATGLLAGRAAVAALRSGDGAGAGAAYRRAVRLLGRHFRHATLAGRLSGSERVLSAGIRAAAADQAVFDDLVTLGLADGHITSTVLRSLFRRS</sequence>
<dbReference type="PANTHER" id="PTHR42685">
    <property type="entry name" value="GERANYLGERANYL DIPHOSPHATE REDUCTASE"/>
    <property type="match status" value="1"/>
</dbReference>
<keyword evidence="3" id="KW-1185">Reference proteome</keyword>
<gene>
    <name evidence="2" type="ORF">EV643_111217</name>
</gene>
<feature type="domain" description="FAD-binding" evidence="1">
    <location>
        <begin position="2"/>
        <end position="281"/>
    </location>
</feature>
<evidence type="ECO:0000259" key="1">
    <source>
        <dbReference type="Pfam" id="PF01494"/>
    </source>
</evidence>
<dbReference type="SUPFAM" id="SSF51905">
    <property type="entry name" value="FAD/NAD(P)-binding domain"/>
    <property type="match status" value="1"/>
</dbReference>
<name>A0A4R6KEG8_9ACTN</name>
<dbReference type="Pfam" id="PF01494">
    <property type="entry name" value="FAD_binding_3"/>
    <property type="match status" value="1"/>
</dbReference>
<dbReference type="NCBIfam" id="TIGR02032">
    <property type="entry name" value="GG-red-SF"/>
    <property type="match status" value="1"/>
</dbReference>
<evidence type="ECO:0000313" key="3">
    <source>
        <dbReference type="Proteomes" id="UP000295388"/>
    </source>
</evidence>
<dbReference type="InterPro" id="IPR050407">
    <property type="entry name" value="Geranylgeranyl_reductase"/>
</dbReference>
<dbReference type="PANTHER" id="PTHR42685:SF22">
    <property type="entry name" value="CONDITIONED MEDIUM FACTOR RECEPTOR 1"/>
    <property type="match status" value="1"/>
</dbReference>
<dbReference type="InterPro" id="IPR036188">
    <property type="entry name" value="FAD/NAD-bd_sf"/>
</dbReference>
<reference evidence="2 3" key="1">
    <citation type="submission" date="2019-03" db="EMBL/GenBank/DDBJ databases">
        <title>Genomic Encyclopedia of Type Strains, Phase III (KMG-III): the genomes of soil and plant-associated and newly described type strains.</title>
        <authorList>
            <person name="Whitman W."/>
        </authorList>
    </citation>
    <scope>NUCLEOTIDE SEQUENCE [LARGE SCALE GENOMIC DNA]</scope>
    <source>
        <strain evidence="2 3">VKM Ac-2527</strain>
    </source>
</reference>
<dbReference type="GO" id="GO:0016628">
    <property type="term" value="F:oxidoreductase activity, acting on the CH-CH group of donors, NAD or NADP as acceptor"/>
    <property type="evidence" value="ECO:0007669"/>
    <property type="project" value="InterPro"/>
</dbReference>
<dbReference type="InterPro" id="IPR011777">
    <property type="entry name" value="Geranylgeranyl_Rdtase_fam"/>
</dbReference>
<comment type="caution">
    <text evidence="2">The sequence shown here is derived from an EMBL/GenBank/DDBJ whole genome shotgun (WGS) entry which is preliminary data.</text>
</comment>
<dbReference type="AlphaFoldDB" id="A0A4R6KEG8"/>
<dbReference type="PRINTS" id="PR00420">
    <property type="entry name" value="RNGMNOXGNASE"/>
</dbReference>
<proteinExistence type="predicted"/>